<feature type="binding site" evidence="11">
    <location>
        <begin position="175"/>
        <end position="177"/>
    </location>
    <ligand>
        <name>GTP</name>
        <dbReference type="ChEBI" id="CHEBI:37565"/>
    </ligand>
</feature>
<evidence type="ECO:0000256" key="3">
    <source>
        <dbReference type="ARBA" id="ARBA00022540"/>
    </source>
</evidence>
<evidence type="ECO:0000256" key="4">
    <source>
        <dbReference type="ARBA" id="ARBA00022723"/>
    </source>
</evidence>
<evidence type="ECO:0000259" key="12">
    <source>
        <dbReference type="PROSITE" id="PS51722"/>
    </source>
</evidence>
<dbReference type="InterPro" id="IPR050543">
    <property type="entry name" value="eIF2G"/>
</dbReference>
<dbReference type="FunFam" id="3.40.50.300:FF:000065">
    <property type="entry name" value="Eukaryotic translation initiation factor 2 subunit gamma"/>
    <property type="match status" value="1"/>
</dbReference>
<feature type="binding site" evidence="11">
    <location>
        <position position="19"/>
    </location>
    <ligand>
        <name>Mg(2+)</name>
        <dbReference type="ChEBI" id="CHEBI:18420"/>
        <label>1</label>
    </ligand>
</feature>
<dbReference type="NCBIfam" id="TIGR03680">
    <property type="entry name" value="eif2g_arch"/>
    <property type="match status" value="1"/>
</dbReference>
<dbReference type="InterPro" id="IPR009000">
    <property type="entry name" value="Transl_B-barrel_sf"/>
</dbReference>
<dbReference type="PROSITE" id="PS51722">
    <property type="entry name" value="G_TR_2"/>
    <property type="match status" value="1"/>
</dbReference>
<dbReference type="GO" id="GO:0000049">
    <property type="term" value="F:tRNA binding"/>
    <property type="evidence" value="ECO:0007669"/>
    <property type="project" value="InterPro"/>
</dbReference>
<evidence type="ECO:0000313" key="13">
    <source>
        <dbReference type="EMBL" id="KXB05297.1"/>
    </source>
</evidence>
<feature type="binding site" evidence="11">
    <location>
        <position position="67"/>
    </location>
    <ligand>
        <name>Zn(2+)</name>
        <dbReference type="ChEBI" id="CHEBI:29105"/>
    </ligand>
</feature>
<gene>
    <name evidence="11" type="primary">eif2g</name>
    <name evidence="13" type="ORF">AKJ49_01090</name>
</gene>
<keyword evidence="7 11" id="KW-0460">Magnesium</keyword>
<dbReference type="InterPro" id="IPR000795">
    <property type="entry name" value="T_Tr_GTP-bd_dom"/>
</dbReference>
<dbReference type="SUPFAM" id="SSF52540">
    <property type="entry name" value="P-loop containing nucleoside triphosphate hydrolases"/>
    <property type="match status" value="1"/>
</dbReference>
<feature type="binding site" evidence="11">
    <location>
        <position position="58"/>
    </location>
    <ligand>
        <name>Zn(2+)</name>
        <dbReference type="ChEBI" id="CHEBI:29105"/>
    </ligand>
</feature>
<dbReference type="NCBIfam" id="NF003077">
    <property type="entry name" value="PRK04000.1"/>
    <property type="match status" value="1"/>
</dbReference>
<keyword evidence="6 11" id="KW-0378">Hydrolase</keyword>
<feature type="domain" description="Tr-type G" evidence="12">
    <location>
        <begin position="3"/>
        <end position="197"/>
    </location>
</feature>
<dbReference type="GO" id="GO:0003924">
    <property type="term" value="F:GTPase activity"/>
    <property type="evidence" value="ECO:0007669"/>
    <property type="project" value="InterPro"/>
</dbReference>
<comment type="catalytic activity">
    <reaction evidence="10 11">
        <text>GTP + H2O = GDP + phosphate + H(+)</text>
        <dbReference type="Rhea" id="RHEA:19669"/>
        <dbReference type="ChEBI" id="CHEBI:15377"/>
        <dbReference type="ChEBI" id="CHEBI:15378"/>
        <dbReference type="ChEBI" id="CHEBI:37565"/>
        <dbReference type="ChEBI" id="CHEBI:43474"/>
        <dbReference type="ChEBI" id="CHEBI:58189"/>
        <dbReference type="EC" id="3.6.5.3"/>
    </reaction>
</comment>
<dbReference type="SUPFAM" id="SSF50465">
    <property type="entry name" value="EF-Tu/eEF-1alpha/eIF2-gamma C-terminal domain"/>
    <property type="match status" value="1"/>
</dbReference>
<evidence type="ECO:0000256" key="2">
    <source>
        <dbReference type="ARBA" id="ARBA00005388"/>
    </source>
</evidence>
<dbReference type="InterPro" id="IPR022424">
    <property type="entry name" value="TIF2_gsu"/>
</dbReference>
<dbReference type="Pfam" id="PF00009">
    <property type="entry name" value="GTP_EFTU"/>
    <property type="match status" value="1"/>
</dbReference>
<keyword evidence="11" id="KW-0862">Zinc</keyword>
<dbReference type="EMBL" id="LHYC01000023">
    <property type="protein sequence ID" value="KXB05297.1"/>
    <property type="molecule type" value="Genomic_DNA"/>
</dbReference>
<dbReference type="GO" id="GO:0005829">
    <property type="term" value="C:cytosol"/>
    <property type="evidence" value="ECO:0007669"/>
    <property type="project" value="TreeGrafter"/>
</dbReference>
<reference evidence="13 14" key="1">
    <citation type="journal article" date="2016" name="Sci. Rep.">
        <title>Metabolic traits of an uncultured archaeal lineage -MSBL1- from brine pools of the Red Sea.</title>
        <authorList>
            <person name="Mwirichia R."/>
            <person name="Alam I."/>
            <person name="Rashid M."/>
            <person name="Vinu M."/>
            <person name="Ba-Alawi W."/>
            <person name="Anthony Kamau A."/>
            <person name="Kamanda Ngugi D."/>
            <person name="Goker M."/>
            <person name="Klenk H.P."/>
            <person name="Bajic V."/>
            <person name="Stingl U."/>
        </authorList>
    </citation>
    <scope>NUCLEOTIDE SEQUENCE [LARGE SCALE GENOMIC DNA]</scope>
    <source>
        <strain evidence="13">SCGC-AAA382A03</strain>
    </source>
</reference>
<dbReference type="SUPFAM" id="SSF50447">
    <property type="entry name" value="Translation proteins"/>
    <property type="match status" value="1"/>
</dbReference>
<dbReference type="InterPro" id="IPR044127">
    <property type="entry name" value="eIF2g_dom_2"/>
</dbReference>
<feature type="binding site" evidence="11">
    <location>
        <begin position="15"/>
        <end position="20"/>
    </location>
    <ligand>
        <name>GTP</name>
        <dbReference type="ChEBI" id="CHEBI:37565"/>
    </ligand>
</feature>
<dbReference type="GO" id="GO:0046872">
    <property type="term" value="F:metal ion binding"/>
    <property type="evidence" value="ECO:0007669"/>
    <property type="project" value="UniProtKB-KW"/>
</dbReference>
<dbReference type="InterPro" id="IPR009001">
    <property type="entry name" value="Transl_elong_EF1A/Init_IF2_C"/>
</dbReference>
<dbReference type="Gene3D" id="2.40.30.10">
    <property type="entry name" value="Translation factors"/>
    <property type="match status" value="2"/>
</dbReference>
<comment type="cofactor">
    <cofactor evidence="1 11">
        <name>Mg(2+)</name>
        <dbReference type="ChEBI" id="CHEBI:18420"/>
    </cofactor>
</comment>
<proteinExistence type="inferred from homology"/>
<dbReference type="AlphaFoldDB" id="A0A133VFU8"/>
<dbReference type="Pfam" id="PF09173">
    <property type="entry name" value="eIF2_C"/>
    <property type="match status" value="1"/>
</dbReference>
<evidence type="ECO:0000256" key="6">
    <source>
        <dbReference type="ARBA" id="ARBA00022801"/>
    </source>
</evidence>
<comment type="subunit">
    <text evidence="11">Heterotrimer composed of an alpha, a beta and a gamma chain.</text>
</comment>
<feature type="binding site" evidence="11">
    <location>
        <begin position="140"/>
        <end position="143"/>
    </location>
    <ligand>
        <name>GTP</name>
        <dbReference type="ChEBI" id="CHEBI:37565"/>
    </ligand>
</feature>
<dbReference type="HAMAP" id="MF_00119">
    <property type="entry name" value="eIF_2_gamma"/>
    <property type="match status" value="1"/>
</dbReference>
<sequence>MSVPHLNIGMIGHVDHGKTTLTEALSGTWTDRHSEELRRGVSIRLGYADTTFRKCKKCEDYTTKEKCPKCDGETELLRKVSFVDAPGHETLMATMLSGAAIMDGAVLAIAADEPCPQPQTKEHLKGLEIIGVKNIVVVQNKIDLVSRDKVIQNYKQIKEFLSETGAEDAPIIPISAVHGTNVNKVIEAAIKKIPTPDRDLSKPSRMHVARSFDVNKPGTKPENLLGGIVGGTLSWGKWKVNDEIEIRPGVEVEKKGRSFWKPLKSEIISLRQGNKNVDEATPGGLIGVGTEFDPSYTKSDNLAGSVAGKPGTLPEPVDEIEIEAHLLNKVVGMDKEKEVEPLRTNEPLMLNVGTATSVGTVTSARNSEAEIKLKLPVCVEGGNRTAISRRISGRWRLIGYGIIK</sequence>
<name>A0A133VFU8_9EURY</name>
<dbReference type="GO" id="GO:0003746">
    <property type="term" value="F:translation elongation factor activity"/>
    <property type="evidence" value="ECO:0007669"/>
    <property type="project" value="UniProtKB-UniRule"/>
</dbReference>
<dbReference type="NCBIfam" id="TIGR00231">
    <property type="entry name" value="small_GTP"/>
    <property type="match status" value="1"/>
</dbReference>
<comment type="similarity">
    <text evidence="2 11">Belongs to the TRAFAC class translation factor GTPase superfamily. Classic translation factor GTPase family. EIF2G subfamily.</text>
</comment>
<keyword evidence="8 11" id="KW-0648">Protein biosynthesis</keyword>
<keyword evidence="5 11" id="KW-0547">Nucleotide-binding</keyword>
<dbReference type="PANTHER" id="PTHR42854:SF3">
    <property type="entry name" value="EUKARYOTIC TRANSLATION INITIATION FACTOR 2 SUBUNIT 3-RELATED"/>
    <property type="match status" value="1"/>
</dbReference>
<feature type="binding site" evidence="11">
    <location>
        <position position="70"/>
    </location>
    <ligand>
        <name>Zn(2+)</name>
        <dbReference type="ChEBI" id="CHEBI:29105"/>
    </ligand>
</feature>
<dbReference type="Gene3D" id="3.40.50.300">
    <property type="entry name" value="P-loop containing nucleotide triphosphate hydrolases"/>
    <property type="match status" value="1"/>
</dbReference>
<dbReference type="Proteomes" id="UP000070549">
    <property type="component" value="Unassembled WGS sequence"/>
</dbReference>
<accession>A0A133VFU8</accession>
<feature type="binding site" evidence="11">
    <location>
        <position position="42"/>
    </location>
    <ligand>
        <name>Mg(2+)</name>
        <dbReference type="ChEBI" id="CHEBI:18420"/>
        <label>1</label>
    </ligand>
</feature>
<evidence type="ECO:0000256" key="9">
    <source>
        <dbReference type="ARBA" id="ARBA00023134"/>
    </source>
</evidence>
<comment type="function">
    <text evidence="11">eIF-2 functions in the early steps of protein synthesis by forming a ternary complex with GTP and initiator tRNA.</text>
</comment>
<dbReference type="PANTHER" id="PTHR42854">
    <property type="entry name" value="EUKARYOTIC TRANSLATION INITIATION FACTOR 2 SUBUNIT 3 FAMILY MEMBER"/>
    <property type="match status" value="1"/>
</dbReference>
<dbReference type="GO" id="GO:0005525">
    <property type="term" value="F:GTP binding"/>
    <property type="evidence" value="ECO:0007669"/>
    <property type="project" value="UniProtKB-UniRule"/>
</dbReference>
<dbReference type="GO" id="GO:0003743">
    <property type="term" value="F:translation initiation factor activity"/>
    <property type="evidence" value="ECO:0007669"/>
    <property type="project" value="UniProtKB-KW"/>
</dbReference>
<evidence type="ECO:0000256" key="11">
    <source>
        <dbReference type="HAMAP-Rule" id="MF_00119"/>
    </source>
</evidence>
<dbReference type="PRINTS" id="PR00315">
    <property type="entry name" value="ELONGATNFCT"/>
</dbReference>
<dbReference type="CDD" id="cd03688">
    <property type="entry name" value="eIF2_gamma_II"/>
    <property type="match status" value="1"/>
</dbReference>
<evidence type="ECO:0000256" key="10">
    <source>
        <dbReference type="ARBA" id="ARBA00048107"/>
    </source>
</evidence>
<dbReference type="FunFam" id="2.40.30.10:FF:000009">
    <property type="entry name" value="Eukaryotic translation initiation factor 2 subunit gamma"/>
    <property type="match status" value="1"/>
</dbReference>
<dbReference type="CDD" id="cd15490">
    <property type="entry name" value="eIF2_gamma_III"/>
    <property type="match status" value="1"/>
</dbReference>
<evidence type="ECO:0000256" key="5">
    <source>
        <dbReference type="ARBA" id="ARBA00022741"/>
    </source>
</evidence>
<dbReference type="InterPro" id="IPR044128">
    <property type="entry name" value="eIF2g_GTP-bd"/>
</dbReference>
<evidence type="ECO:0000256" key="8">
    <source>
        <dbReference type="ARBA" id="ARBA00022917"/>
    </source>
</evidence>
<feature type="binding site" evidence="11">
    <location>
        <position position="40"/>
    </location>
    <ligand>
        <name>Mg(2+)</name>
        <dbReference type="ChEBI" id="CHEBI:18420"/>
        <label>2</label>
    </ligand>
</feature>
<evidence type="ECO:0000313" key="14">
    <source>
        <dbReference type="Proteomes" id="UP000070549"/>
    </source>
</evidence>
<evidence type="ECO:0000256" key="1">
    <source>
        <dbReference type="ARBA" id="ARBA00001946"/>
    </source>
</evidence>
<comment type="caution">
    <text evidence="13">The sequence shown here is derived from an EMBL/GenBank/DDBJ whole genome shotgun (WGS) entry which is preliminary data.</text>
</comment>
<organism evidence="13 14">
    <name type="scientific">candidate division MSBL1 archaeon SCGC-AAA382A03</name>
    <dbReference type="NCBI Taxonomy" id="1698278"/>
    <lineage>
        <taxon>Archaea</taxon>
        <taxon>Methanobacteriati</taxon>
        <taxon>Methanobacteriota</taxon>
        <taxon>candidate division MSBL1</taxon>
    </lineage>
</organism>
<protein>
    <recommendedName>
        <fullName evidence="11">Translation initiation factor 2 subunit gamma</fullName>
        <ecNumber evidence="11">3.6.5.3</ecNumber>
    </recommendedName>
    <alternativeName>
        <fullName evidence="11">aIF2-gamma</fullName>
    </alternativeName>
    <alternativeName>
        <fullName evidence="11">eIF-2-gamma</fullName>
    </alternativeName>
</protein>
<keyword evidence="3 11" id="KW-0396">Initiation factor</keyword>
<dbReference type="InterPro" id="IPR027417">
    <property type="entry name" value="P-loop_NTPase"/>
</dbReference>
<feature type="binding site" evidence="11">
    <location>
        <position position="15"/>
    </location>
    <ligand>
        <name>Mg(2+)</name>
        <dbReference type="ChEBI" id="CHEBI:18420"/>
        <label>2</label>
    </ligand>
</feature>
<dbReference type="FunFam" id="2.40.30.10:FF:000075">
    <property type="entry name" value="Translation initiation factor 2 subunit gamma"/>
    <property type="match status" value="1"/>
</dbReference>
<dbReference type="PATRIC" id="fig|1698278.3.peg.158"/>
<dbReference type="InterPro" id="IPR015256">
    <property type="entry name" value="eIF2g_C"/>
</dbReference>
<keyword evidence="9 11" id="KW-0342">GTP-binding</keyword>
<dbReference type="EC" id="3.6.5.3" evidence="11"/>
<dbReference type="GO" id="GO:0001731">
    <property type="term" value="P:formation of translation preinitiation complex"/>
    <property type="evidence" value="ECO:0007669"/>
    <property type="project" value="TreeGrafter"/>
</dbReference>
<keyword evidence="14" id="KW-1185">Reference proteome</keyword>
<evidence type="ECO:0000256" key="7">
    <source>
        <dbReference type="ARBA" id="ARBA00022842"/>
    </source>
</evidence>
<dbReference type="InterPro" id="IPR005225">
    <property type="entry name" value="Small_GTP-bd"/>
</dbReference>
<keyword evidence="4 11" id="KW-0479">Metal-binding</keyword>
<feature type="binding site" evidence="11">
    <location>
        <position position="55"/>
    </location>
    <ligand>
        <name>Zn(2+)</name>
        <dbReference type="ChEBI" id="CHEBI:29105"/>
    </ligand>
</feature>
<dbReference type="CDD" id="cd01888">
    <property type="entry name" value="eIF2_gamma"/>
    <property type="match status" value="1"/>
</dbReference>